<feature type="binding site" evidence="7">
    <location>
        <position position="62"/>
    </location>
    <ligand>
        <name>tRNA</name>
        <dbReference type="ChEBI" id="CHEBI:17843"/>
    </ligand>
</feature>
<dbReference type="GO" id="GO:0072344">
    <property type="term" value="P:rescue of stalled ribosome"/>
    <property type="evidence" value="ECO:0007669"/>
    <property type="project" value="UniProtKB-UniRule"/>
</dbReference>
<dbReference type="Pfam" id="PF01195">
    <property type="entry name" value="Pept_tRNA_hydro"/>
    <property type="match status" value="1"/>
</dbReference>
<evidence type="ECO:0000256" key="3">
    <source>
        <dbReference type="ARBA" id="ARBA00022801"/>
    </source>
</evidence>
<dbReference type="GO" id="GO:0006515">
    <property type="term" value="P:protein quality control for misfolded or incompletely synthesized proteins"/>
    <property type="evidence" value="ECO:0007669"/>
    <property type="project" value="UniProtKB-UniRule"/>
</dbReference>
<evidence type="ECO:0000256" key="8">
    <source>
        <dbReference type="RuleBase" id="RU000673"/>
    </source>
</evidence>
<evidence type="ECO:0000256" key="2">
    <source>
        <dbReference type="ARBA" id="ARBA00022555"/>
    </source>
</evidence>
<accession>A0A1G2ICT3</accession>
<keyword evidence="3 7" id="KW-0378">Hydrolase</keyword>
<dbReference type="EMBL" id="MHPA01000025">
    <property type="protein sequence ID" value="OGZ72513.1"/>
    <property type="molecule type" value="Genomic_DNA"/>
</dbReference>
<feature type="binding site" evidence="7">
    <location>
        <position position="64"/>
    </location>
    <ligand>
        <name>tRNA</name>
        <dbReference type="ChEBI" id="CHEBI:17843"/>
    </ligand>
</feature>
<evidence type="ECO:0000256" key="1">
    <source>
        <dbReference type="ARBA" id="ARBA00013260"/>
    </source>
</evidence>
<dbReference type="CDD" id="cd00462">
    <property type="entry name" value="PTH"/>
    <property type="match status" value="1"/>
</dbReference>
<dbReference type="STRING" id="1802214.A2908_01420"/>
<name>A0A1G2ICT3_9BACT</name>
<dbReference type="GO" id="GO:0000049">
    <property type="term" value="F:tRNA binding"/>
    <property type="evidence" value="ECO:0007669"/>
    <property type="project" value="UniProtKB-UniRule"/>
</dbReference>
<dbReference type="InterPro" id="IPR018171">
    <property type="entry name" value="Pept_tRNA_hydro_CS"/>
</dbReference>
<comment type="function">
    <text evidence="7">Hydrolyzes ribosome-free peptidyl-tRNAs (with 1 or more amino acids incorporated), which drop off the ribosome during protein synthesis, or as a result of ribosome stalling.</text>
</comment>
<dbReference type="EC" id="3.1.1.29" evidence="1 7"/>
<comment type="subunit">
    <text evidence="7">Monomer.</text>
</comment>
<feature type="site" description="Stabilizes the basic form of H active site to accept a proton" evidence="7">
    <location>
        <position position="89"/>
    </location>
</feature>
<dbReference type="InterPro" id="IPR036416">
    <property type="entry name" value="Pept_tRNA_hydro_sf"/>
</dbReference>
<evidence type="ECO:0000256" key="9">
    <source>
        <dbReference type="RuleBase" id="RU004320"/>
    </source>
</evidence>
<evidence type="ECO:0000256" key="5">
    <source>
        <dbReference type="ARBA" id="ARBA00038063"/>
    </source>
</evidence>
<comment type="caution">
    <text evidence="10">The sequence shown here is derived from an EMBL/GenBank/DDBJ whole genome shotgun (WGS) entry which is preliminary data.</text>
</comment>
<evidence type="ECO:0000313" key="10">
    <source>
        <dbReference type="EMBL" id="OGZ72513.1"/>
    </source>
</evidence>
<comment type="caution">
    <text evidence="7">Lacks conserved residue(s) required for the propagation of feature annotation.</text>
</comment>
<feature type="binding site" evidence="7">
    <location>
        <position position="14"/>
    </location>
    <ligand>
        <name>tRNA</name>
        <dbReference type="ChEBI" id="CHEBI:17843"/>
    </ligand>
</feature>
<dbReference type="InterPro" id="IPR001328">
    <property type="entry name" value="Pept_tRNA_hydro"/>
</dbReference>
<comment type="similarity">
    <text evidence="5 7 9">Belongs to the PTH family.</text>
</comment>
<evidence type="ECO:0000256" key="6">
    <source>
        <dbReference type="ARBA" id="ARBA00050038"/>
    </source>
</evidence>
<comment type="subcellular location">
    <subcellularLocation>
        <location evidence="7">Cytoplasm</location>
    </subcellularLocation>
</comment>
<sequence length="184" mass="20391">MIIIVGLGNPGEKFNNTRHNAGFMAVDFFAKKNDFPEFEFSKKDNALISKKETILLVKPQTFMNESGVSVKKIVSSFKFQASSFIVVHDDIDLALGSLKIVKDRGSAGHKGVESIIKHIGNENLVRLRLGIQPLGGKPKNSESFVIKKFTKEEQATLDLVIETTAQALECFIENGLEKTMNAYN</sequence>
<feature type="active site" description="Proton acceptor" evidence="7">
    <location>
        <position position="19"/>
    </location>
</feature>
<dbReference type="PROSITE" id="PS01195">
    <property type="entry name" value="PEPT_TRNA_HYDROL_1"/>
    <property type="match status" value="1"/>
</dbReference>
<dbReference type="NCBIfam" id="TIGR00447">
    <property type="entry name" value="pth"/>
    <property type="match status" value="1"/>
</dbReference>
<keyword evidence="4 7" id="KW-0694">RNA-binding</keyword>
<reference evidence="10 11" key="1">
    <citation type="journal article" date="2016" name="Nat. Commun.">
        <title>Thousands of microbial genomes shed light on interconnected biogeochemical processes in an aquifer system.</title>
        <authorList>
            <person name="Anantharaman K."/>
            <person name="Brown C.T."/>
            <person name="Hug L.A."/>
            <person name="Sharon I."/>
            <person name="Castelle C.J."/>
            <person name="Probst A.J."/>
            <person name="Thomas B.C."/>
            <person name="Singh A."/>
            <person name="Wilkins M.J."/>
            <person name="Karaoz U."/>
            <person name="Brodie E.L."/>
            <person name="Williams K.H."/>
            <person name="Hubbard S.S."/>
            <person name="Banfield J.F."/>
        </authorList>
    </citation>
    <scope>NUCLEOTIDE SEQUENCE [LARGE SCALE GENOMIC DNA]</scope>
</reference>
<dbReference type="SUPFAM" id="SSF53178">
    <property type="entry name" value="Peptidyl-tRNA hydrolase-like"/>
    <property type="match status" value="1"/>
</dbReference>
<comment type="function">
    <text evidence="7">Catalyzes the release of premature peptidyl moieties from peptidyl-tRNA molecules trapped in stalled 50S ribosomal subunits, and thus maintains levels of free tRNAs and 50S ribosomes.</text>
</comment>
<feature type="site" description="Discriminates between blocked and unblocked aminoacyl-tRNA" evidence="7">
    <location>
        <position position="9"/>
    </location>
</feature>
<dbReference type="PANTHER" id="PTHR17224">
    <property type="entry name" value="PEPTIDYL-TRNA HYDROLASE"/>
    <property type="match status" value="1"/>
</dbReference>
<dbReference type="Proteomes" id="UP000176774">
    <property type="component" value="Unassembled WGS sequence"/>
</dbReference>
<evidence type="ECO:0000313" key="11">
    <source>
        <dbReference type="Proteomes" id="UP000176774"/>
    </source>
</evidence>
<dbReference type="Gene3D" id="3.40.50.1470">
    <property type="entry name" value="Peptidyl-tRNA hydrolase"/>
    <property type="match status" value="1"/>
</dbReference>
<keyword evidence="2 7" id="KW-0820">tRNA-binding</keyword>
<comment type="catalytic activity">
    <reaction evidence="7 8">
        <text>an N-acyl-L-alpha-aminoacyl-tRNA + H2O = an N-acyl-L-amino acid + a tRNA + H(+)</text>
        <dbReference type="Rhea" id="RHEA:54448"/>
        <dbReference type="Rhea" id="RHEA-COMP:10123"/>
        <dbReference type="Rhea" id="RHEA-COMP:13883"/>
        <dbReference type="ChEBI" id="CHEBI:15377"/>
        <dbReference type="ChEBI" id="CHEBI:15378"/>
        <dbReference type="ChEBI" id="CHEBI:59874"/>
        <dbReference type="ChEBI" id="CHEBI:78442"/>
        <dbReference type="ChEBI" id="CHEBI:138191"/>
        <dbReference type="EC" id="3.1.1.29"/>
    </reaction>
</comment>
<evidence type="ECO:0000256" key="7">
    <source>
        <dbReference type="HAMAP-Rule" id="MF_00083"/>
    </source>
</evidence>
<dbReference type="PANTHER" id="PTHR17224:SF1">
    <property type="entry name" value="PEPTIDYL-TRNA HYDROLASE"/>
    <property type="match status" value="1"/>
</dbReference>
<protein>
    <recommendedName>
        <fullName evidence="6 7">Peptidyl-tRNA hydrolase</fullName>
        <shortName evidence="7">Pth</shortName>
        <ecNumber evidence="1 7">3.1.1.29</ecNumber>
    </recommendedName>
</protein>
<organism evidence="10 11">
    <name type="scientific">Candidatus Staskawiczbacteria bacterium RIFCSPLOWO2_01_FULL_38_12b</name>
    <dbReference type="NCBI Taxonomy" id="1802214"/>
    <lineage>
        <taxon>Bacteria</taxon>
        <taxon>Candidatus Staskawicziibacteriota</taxon>
    </lineage>
</organism>
<dbReference type="HAMAP" id="MF_00083">
    <property type="entry name" value="Pept_tRNA_hydro_bact"/>
    <property type="match status" value="1"/>
</dbReference>
<keyword evidence="7" id="KW-0963">Cytoplasm</keyword>
<proteinExistence type="inferred from homology"/>
<evidence type="ECO:0000256" key="4">
    <source>
        <dbReference type="ARBA" id="ARBA00022884"/>
    </source>
</evidence>
<dbReference type="GO" id="GO:0004045">
    <property type="term" value="F:peptidyl-tRNA hydrolase activity"/>
    <property type="evidence" value="ECO:0007669"/>
    <property type="project" value="UniProtKB-UniRule"/>
</dbReference>
<dbReference type="AlphaFoldDB" id="A0A1G2ICT3"/>
<gene>
    <name evidence="7" type="primary">pth</name>
    <name evidence="10" type="ORF">A2908_01420</name>
</gene>
<dbReference type="GO" id="GO:0005737">
    <property type="term" value="C:cytoplasm"/>
    <property type="evidence" value="ECO:0007669"/>
    <property type="project" value="UniProtKB-SubCell"/>
</dbReference>